<sequence>MNVDDLEWQVRTLGGIPPALVTVLREKGRLDVLIRAASERDMWFCAEAAVEELCSAGEFERAQAVLTPFVAAGWHHARWAMADVLHAAGRTREALDLVRPDAAGLQSERVCQKYAVLLAKADHVDEAIDVLVPHLNENWIRGYLIDITEGQDRDGRVLELLTPYAEGARRAQGEARFNHPGNLSQEQRSLVLERAGRVDEAIELLGSDITAGRFVYQNTLEAYAELLVRHHRIDELRDFGTGEHARVGLPRYARALEQAGLVDEAEAVLRQFIASQEYPGHYRWALIEMLARHDRLDDAIEVARPTFEYHDDSLLESILHLLQEAGRADDAIALLDERSPEYIEEQYDWYPSQRMWLLGKAGRYEEG</sequence>
<reference evidence="1 2" key="1">
    <citation type="submission" date="2020-08" db="EMBL/GenBank/DDBJ databases">
        <title>Genemic of Streptomyces polyaspartic.</title>
        <authorList>
            <person name="Liu W."/>
        </authorList>
    </citation>
    <scope>NUCLEOTIDE SEQUENCE [LARGE SCALE GENOMIC DNA]</scope>
    <source>
        <strain evidence="1 2">TRM66268-LWL</strain>
    </source>
</reference>
<dbReference type="Gene3D" id="1.25.40.10">
    <property type="entry name" value="Tetratricopeptide repeat domain"/>
    <property type="match status" value="1"/>
</dbReference>
<dbReference type="EMBL" id="JACTVJ010000054">
    <property type="protein sequence ID" value="MBC9719622.1"/>
    <property type="molecule type" value="Genomic_DNA"/>
</dbReference>
<organism evidence="1 2">
    <name type="scientific">Streptomyces polyasparticus</name>
    <dbReference type="NCBI Taxonomy" id="2767826"/>
    <lineage>
        <taxon>Bacteria</taxon>
        <taxon>Bacillati</taxon>
        <taxon>Actinomycetota</taxon>
        <taxon>Actinomycetes</taxon>
        <taxon>Kitasatosporales</taxon>
        <taxon>Streptomycetaceae</taxon>
        <taxon>Streptomyces</taxon>
    </lineage>
</organism>
<keyword evidence="2" id="KW-1185">Reference proteome</keyword>
<name>A0ABR7SYA0_9ACTN</name>
<evidence type="ECO:0008006" key="3">
    <source>
        <dbReference type="Google" id="ProtNLM"/>
    </source>
</evidence>
<evidence type="ECO:0000313" key="1">
    <source>
        <dbReference type="EMBL" id="MBC9719622.1"/>
    </source>
</evidence>
<dbReference type="InterPro" id="IPR011990">
    <property type="entry name" value="TPR-like_helical_dom_sf"/>
</dbReference>
<dbReference type="RefSeq" id="WP_187820023.1">
    <property type="nucleotide sequence ID" value="NZ_JACTVJ010000054.1"/>
</dbReference>
<accession>A0ABR7SYA0</accession>
<protein>
    <recommendedName>
        <fullName evidence="3">Tetratricopeptide repeat protein</fullName>
    </recommendedName>
</protein>
<proteinExistence type="predicted"/>
<dbReference type="Proteomes" id="UP000642284">
    <property type="component" value="Unassembled WGS sequence"/>
</dbReference>
<evidence type="ECO:0000313" key="2">
    <source>
        <dbReference type="Proteomes" id="UP000642284"/>
    </source>
</evidence>
<comment type="caution">
    <text evidence="1">The sequence shown here is derived from an EMBL/GenBank/DDBJ whole genome shotgun (WGS) entry which is preliminary data.</text>
</comment>
<gene>
    <name evidence="1" type="ORF">H9Y04_44860</name>
</gene>